<dbReference type="Pfam" id="PF20150">
    <property type="entry name" value="2EXR"/>
    <property type="match status" value="1"/>
</dbReference>
<evidence type="ECO:0000313" key="3">
    <source>
        <dbReference type="Proteomes" id="UP000567885"/>
    </source>
</evidence>
<dbReference type="OrthoDB" id="3596450at2759"/>
<dbReference type="EMBL" id="JAAGWQ010000094">
    <property type="protein sequence ID" value="KAF5668365.1"/>
    <property type="molecule type" value="Genomic_DNA"/>
</dbReference>
<name>A0A8H5T9Y6_FUSHE</name>
<evidence type="ECO:0000259" key="1">
    <source>
        <dbReference type="Pfam" id="PF20150"/>
    </source>
</evidence>
<proteinExistence type="predicted"/>
<comment type="caution">
    <text evidence="2">The sequence shown here is derived from an EMBL/GenBank/DDBJ whole genome shotgun (WGS) entry which is preliminary data.</text>
</comment>
<feature type="domain" description="2EXR" evidence="1">
    <location>
        <begin position="4"/>
        <end position="44"/>
    </location>
</feature>
<organism evidence="2 3">
    <name type="scientific">Fusarium heterosporum</name>
    <dbReference type="NCBI Taxonomy" id="42747"/>
    <lineage>
        <taxon>Eukaryota</taxon>
        <taxon>Fungi</taxon>
        <taxon>Dikarya</taxon>
        <taxon>Ascomycota</taxon>
        <taxon>Pezizomycotina</taxon>
        <taxon>Sordariomycetes</taxon>
        <taxon>Hypocreomycetidae</taxon>
        <taxon>Hypocreales</taxon>
        <taxon>Nectriaceae</taxon>
        <taxon>Fusarium</taxon>
        <taxon>Fusarium heterosporum species complex</taxon>
    </lineage>
</organism>
<sequence>MSSFRQFSDLPRELQDTIWNFAIRGDHPGVHIFGQYDPNKKDMSEGRALWSTQLQADIYSAPSWRNYFPALDSNASDSDVSTYLIDGGLWTACK</sequence>
<accession>A0A8H5T9Y6</accession>
<dbReference type="AlphaFoldDB" id="A0A8H5T9Y6"/>
<gene>
    <name evidence="2" type="ORF">FHETE_5301</name>
</gene>
<keyword evidence="3" id="KW-1185">Reference proteome</keyword>
<dbReference type="Proteomes" id="UP000567885">
    <property type="component" value="Unassembled WGS sequence"/>
</dbReference>
<reference evidence="2 3" key="1">
    <citation type="submission" date="2020-05" db="EMBL/GenBank/DDBJ databases">
        <title>Identification and distribution of gene clusters putatively required for synthesis of sphingolipid metabolism inhibitors in phylogenetically diverse species of the filamentous fungus Fusarium.</title>
        <authorList>
            <person name="Kim H.-S."/>
            <person name="Busman M."/>
            <person name="Brown D.W."/>
            <person name="Divon H."/>
            <person name="Uhlig S."/>
            <person name="Proctor R.H."/>
        </authorList>
    </citation>
    <scope>NUCLEOTIDE SEQUENCE [LARGE SCALE GENOMIC DNA]</scope>
    <source>
        <strain evidence="2 3">NRRL 20693</strain>
    </source>
</reference>
<dbReference type="InterPro" id="IPR045518">
    <property type="entry name" value="2EXR"/>
</dbReference>
<protein>
    <recommendedName>
        <fullName evidence="1">2EXR domain-containing protein</fullName>
    </recommendedName>
</protein>
<evidence type="ECO:0000313" key="2">
    <source>
        <dbReference type="EMBL" id="KAF5668365.1"/>
    </source>
</evidence>